<evidence type="ECO:0000256" key="1">
    <source>
        <dbReference type="SAM" id="SignalP"/>
    </source>
</evidence>
<organism evidence="2 3">
    <name type="scientific">Flavobacterium aquariorum</name>
    <dbReference type="NCBI Taxonomy" id="2217670"/>
    <lineage>
        <taxon>Bacteria</taxon>
        <taxon>Pseudomonadati</taxon>
        <taxon>Bacteroidota</taxon>
        <taxon>Flavobacteriia</taxon>
        <taxon>Flavobacteriales</taxon>
        <taxon>Flavobacteriaceae</taxon>
        <taxon>Flavobacterium</taxon>
    </lineage>
</organism>
<gene>
    <name evidence="2" type="ORF">DOS84_07900</name>
</gene>
<feature type="chain" id="PRO_5015908827" description="YD repeat-containing protein" evidence="1">
    <location>
        <begin position="19"/>
        <end position="370"/>
    </location>
</feature>
<evidence type="ECO:0000313" key="3">
    <source>
        <dbReference type="Proteomes" id="UP000249177"/>
    </source>
</evidence>
<accession>A0A2W7UKF5</accession>
<evidence type="ECO:0008006" key="4">
    <source>
        <dbReference type="Google" id="ProtNLM"/>
    </source>
</evidence>
<keyword evidence="1" id="KW-0732">Signal</keyword>
<sequence>MKKIIFLLSIIISTSCSSDQSVTPVAPEPPVVIAPLTATFAQVDVVVYGGNTGSVTITPSGGTPPYTISPSQTGLIAGNYTFNITDSKGLTAVITTKITQPIATIPQSGLLKPAVKNINKKLNTGKMKEAVKRLVQSIQYDKNKFKIDESSDYSLTDNLYSANEDLLNVGTPKGDVRSYTYNDLGQLTQISIQKGPGSIGSSGIEFSYEYDSNGNVINNDTPYTYENGLITNVLLDGYWTTYTYDSNGRVIHRKGKMNSSTFEYTDQEVKETRYEVLSSLEEVANGRVVITKYDNAKAGIYNNEPYYKIATTFSSLLGQTLPNPYLHVIEQKIVDNGVAQKSQSYKYFYDTDGYLIKVDDAVYVTIYIYQ</sequence>
<dbReference type="Pfam" id="PF13573">
    <property type="entry name" value="SprB"/>
    <property type="match status" value="1"/>
</dbReference>
<dbReference type="InterPro" id="IPR025667">
    <property type="entry name" value="SprB_repeat"/>
</dbReference>
<dbReference type="AlphaFoldDB" id="A0A2W7UKF5"/>
<dbReference type="PROSITE" id="PS51257">
    <property type="entry name" value="PROKAR_LIPOPROTEIN"/>
    <property type="match status" value="1"/>
</dbReference>
<dbReference type="OrthoDB" id="1323748at2"/>
<dbReference type="Proteomes" id="UP000249177">
    <property type="component" value="Unassembled WGS sequence"/>
</dbReference>
<proteinExistence type="predicted"/>
<dbReference type="Gene3D" id="2.180.10.10">
    <property type="entry name" value="RHS repeat-associated core"/>
    <property type="match status" value="1"/>
</dbReference>
<name>A0A2W7UKF5_9FLAO</name>
<keyword evidence="3" id="KW-1185">Reference proteome</keyword>
<dbReference type="RefSeq" id="WP_111409582.1">
    <property type="nucleotide sequence ID" value="NZ_QKXH01000004.1"/>
</dbReference>
<dbReference type="EMBL" id="QKXH01000004">
    <property type="protein sequence ID" value="PZX93865.1"/>
    <property type="molecule type" value="Genomic_DNA"/>
</dbReference>
<reference evidence="2 3" key="1">
    <citation type="submission" date="2018-06" db="EMBL/GenBank/DDBJ databases">
        <title>Flavobacterium sp IMCC34762, genome.</title>
        <authorList>
            <person name="Joung Y."/>
            <person name="Cho J."/>
            <person name="Song J."/>
        </authorList>
    </citation>
    <scope>NUCLEOTIDE SEQUENCE [LARGE SCALE GENOMIC DNA]</scope>
    <source>
        <strain evidence="2 3">IMCC34762</strain>
    </source>
</reference>
<evidence type="ECO:0000313" key="2">
    <source>
        <dbReference type="EMBL" id="PZX93865.1"/>
    </source>
</evidence>
<feature type="signal peptide" evidence="1">
    <location>
        <begin position="1"/>
        <end position="18"/>
    </location>
</feature>
<comment type="caution">
    <text evidence="2">The sequence shown here is derived from an EMBL/GenBank/DDBJ whole genome shotgun (WGS) entry which is preliminary data.</text>
</comment>
<protein>
    <recommendedName>
        <fullName evidence="4">YD repeat-containing protein</fullName>
    </recommendedName>
</protein>